<organism evidence="2 3">
    <name type="scientific">Candidatus Entotheonella gemina</name>
    <dbReference type="NCBI Taxonomy" id="1429439"/>
    <lineage>
        <taxon>Bacteria</taxon>
        <taxon>Pseudomonadati</taxon>
        <taxon>Nitrospinota/Tectimicrobiota group</taxon>
        <taxon>Candidatus Tectimicrobiota</taxon>
        <taxon>Candidatus Entotheonellia</taxon>
        <taxon>Candidatus Entotheonellales</taxon>
        <taxon>Candidatus Entotheonellaceae</taxon>
        <taxon>Candidatus Entotheonella</taxon>
    </lineage>
</organism>
<dbReference type="AlphaFoldDB" id="W4LW09"/>
<dbReference type="EMBL" id="AZHX01001563">
    <property type="protein sequence ID" value="ETX02090.1"/>
    <property type="molecule type" value="Genomic_DNA"/>
</dbReference>
<evidence type="ECO:0000256" key="1">
    <source>
        <dbReference type="PROSITE-ProRule" id="PRU00339"/>
    </source>
</evidence>
<dbReference type="InterPro" id="IPR011990">
    <property type="entry name" value="TPR-like_helical_dom_sf"/>
</dbReference>
<dbReference type="PROSITE" id="PS50005">
    <property type="entry name" value="TPR"/>
    <property type="match status" value="1"/>
</dbReference>
<proteinExistence type="predicted"/>
<dbReference type="Proteomes" id="UP000019140">
    <property type="component" value="Unassembled WGS sequence"/>
</dbReference>
<keyword evidence="3" id="KW-1185">Reference proteome</keyword>
<feature type="repeat" description="TPR" evidence="1">
    <location>
        <begin position="43"/>
        <end position="76"/>
    </location>
</feature>
<dbReference type="SUPFAM" id="SSF48452">
    <property type="entry name" value="TPR-like"/>
    <property type="match status" value="1"/>
</dbReference>
<dbReference type="Gene3D" id="1.25.40.10">
    <property type="entry name" value="Tetratricopeptide repeat domain"/>
    <property type="match status" value="1"/>
</dbReference>
<keyword evidence="1" id="KW-0802">TPR repeat</keyword>
<comment type="caution">
    <text evidence="2">The sequence shown here is derived from an EMBL/GenBank/DDBJ whole genome shotgun (WGS) entry which is preliminary data.</text>
</comment>
<sequence>MAACPNDPQFLTMAAFFLEQSNADRDEGLNLGLQSLDADPGNLYTYHAVGHNYQSRGDYAKAVATFERANSLERVPHNVWHLAEAQAILGDTRITQDYWRSSGPPLPLFERIELQWRREIVRGEAVEPPVWRRLAIEGERALDIADDLTIWMHHWIGLAFARAGQTDKAQQQLSRLRGLPEGKASGHWSTLGADLLEGEMALIRGDVDTAVGLMAPSVERIHDMGGGSREQKDIFQDVLMVLQRCLGQVDAVSALAQQRLARNPNHLQSLAAQAWVYEQTGKSDLQQQICREIVDRSEQLPVCLQAPALVEAQAALQMS</sequence>
<name>W4LW09_9BACT</name>
<gene>
    <name evidence="2" type="ORF">ETSY2_36190</name>
</gene>
<dbReference type="HOGENOM" id="CLU_870660_0_0_7"/>
<accession>W4LW09</accession>
<reference evidence="2 3" key="1">
    <citation type="journal article" date="2014" name="Nature">
        <title>An environmental bacterial taxon with a large and distinct metabolic repertoire.</title>
        <authorList>
            <person name="Wilson M.C."/>
            <person name="Mori T."/>
            <person name="Ruckert C."/>
            <person name="Uria A.R."/>
            <person name="Helf M.J."/>
            <person name="Takada K."/>
            <person name="Gernert C."/>
            <person name="Steffens U.A."/>
            <person name="Heycke N."/>
            <person name="Schmitt S."/>
            <person name="Rinke C."/>
            <person name="Helfrich E.J."/>
            <person name="Brachmann A.O."/>
            <person name="Gurgui C."/>
            <person name="Wakimoto T."/>
            <person name="Kracht M."/>
            <person name="Crusemann M."/>
            <person name="Hentschel U."/>
            <person name="Abe I."/>
            <person name="Matsunaga S."/>
            <person name="Kalinowski J."/>
            <person name="Takeyama H."/>
            <person name="Piel J."/>
        </authorList>
    </citation>
    <scope>NUCLEOTIDE SEQUENCE [LARGE SCALE GENOMIC DNA]</scope>
    <source>
        <strain evidence="3">TSY2</strain>
    </source>
</reference>
<evidence type="ECO:0000313" key="2">
    <source>
        <dbReference type="EMBL" id="ETX02090.1"/>
    </source>
</evidence>
<evidence type="ECO:0000313" key="3">
    <source>
        <dbReference type="Proteomes" id="UP000019140"/>
    </source>
</evidence>
<protein>
    <submittedName>
        <fullName evidence="2">Uncharacterized protein</fullName>
    </submittedName>
</protein>
<dbReference type="InterPro" id="IPR019734">
    <property type="entry name" value="TPR_rpt"/>
</dbReference>
<dbReference type="Pfam" id="PF13181">
    <property type="entry name" value="TPR_8"/>
    <property type="match status" value="1"/>
</dbReference>